<dbReference type="PANTHER" id="PTHR36925">
    <property type="entry name" value="COBALT-PRECORRIN-6A REDUCTASE"/>
    <property type="match status" value="1"/>
</dbReference>
<keyword evidence="3 4" id="KW-0560">Oxidoreductase</keyword>
<evidence type="ECO:0000256" key="2">
    <source>
        <dbReference type="ARBA" id="ARBA00022573"/>
    </source>
</evidence>
<evidence type="ECO:0000256" key="3">
    <source>
        <dbReference type="ARBA" id="ARBA00023002"/>
    </source>
</evidence>
<dbReference type="NCBIfam" id="NF005968">
    <property type="entry name" value="PRK08057.1-2"/>
    <property type="match status" value="1"/>
</dbReference>
<protein>
    <submittedName>
        <fullName evidence="4">Cobalt-precorrin-6A reductase</fullName>
        <ecNumber evidence="4">1.3.1.106</ecNumber>
    </submittedName>
</protein>
<evidence type="ECO:0000313" key="4">
    <source>
        <dbReference type="EMBL" id="MEX0407928.1"/>
    </source>
</evidence>
<comment type="caution">
    <text evidence="4">The sequence shown here is derived from an EMBL/GenBank/DDBJ whole genome shotgun (WGS) entry which is preliminary data.</text>
</comment>
<dbReference type="NCBIfam" id="TIGR00715">
    <property type="entry name" value="precor6x_red"/>
    <property type="match status" value="1"/>
</dbReference>
<dbReference type="GO" id="GO:0016491">
    <property type="term" value="F:oxidoreductase activity"/>
    <property type="evidence" value="ECO:0007669"/>
    <property type="project" value="UniProtKB-KW"/>
</dbReference>
<accession>A0ABV3SMC6</accession>
<name>A0ABV3SMC6_9HYPH</name>
<dbReference type="PROSITE" id="PS51014">
    <property type="entry name" value="COBK_CBIJ"/>
    <property type="match status" value="1"/>
</dbReference>
<evidence type="ECO:0000256" key="1">
    <source>
        <dbReference type="ARBA" id="ARBA00004953"/>
    </source>
</evidence>
<organism evidence="4 5">
    <name type="scientific">Aquibium pacificus</name>
    <dbReference type="NCBI Taxonomy" id="3153579"/>
    <lineage>
        <taxon>Bacteria</taxon>
        <taxon>Pseudomonadati</taxon>
        <taxon>Pseudomonadota</taxon>
        <taxon>Alphaproteobacteria</taxon>
        <taxon>Hyphomicrobiales</taxon>
        <taxon>Phyllobacteriaceae</taxon>
        <taxon>Aquibium</taxon>
    </lineage>
</organism>
<keyword evidence="2" id="KW-0169">Cobalamin biosynthesis</keyword>
<dbReference type="RefSeq" id="WP_367955783.1">
    <property type="nucleotide sequence ID" value="NZ_JBDPGJ010000004.1"/>
</dbReference>
<dbReference type="Pfam" id="PF02571">
    <property type="entry name" value="CbiJ"/>
    <property type="match status" value="1"/>
</dbReference>
<proteinExistence type="predicted"/>
<dbReference type="Proteomes" id="UP001556692">
    <property type="component" value="Unassembled WGS sequence"/>
</dbReference>
<comment type="pathway">
    <text evidence="1">Cofactor biosynthesis; adenosylcobalamin biosynthesis.</text>
</comment>
<sequence>MATPHILILGGTGEARRLAEKLVAHGDANVTLSLAGRTAAPLAQAGEVRIGGFGGADGLTEWLRAHAVDVLADATHPFAARISANAIAAAEAACIPLVVLRRTEWQRQPGDNWIDARTVAEAARLLGDEPRTVFLAIGRQELVPFGALPQHRYVVRSVDPVDAGNALPGATYILDRGPFTAIAERQLLHTHGIEIVVAKNSGGEATYGKIAAARELSVPVVMVGRPPVGAAESVLTVEKALAKIRHLAGLPEERGE</sequence>
<keyword evidence="5" id="KW-1185">Reference proteome</keyword>
<evidence type="ECO:0000313" key="5">
    <source>
        <dbReference type="Proteomes" id="UP001556692"/>
    </source>
</evidence>
<dbReference type="PANTHER" id="PTHR36925:SF1">
    <property type="entry name" value="COBALT-PRECORRIN-6A REDUCTASE"/>
    <property type="match status" value="1"/>
</dbReference>
<reference evidence="4 5" key="1">
    <citation type="submission" date="2024-05" db="EMBL/GenBank/DDBJ databases">
        <authorList>
            <person name="Jiang F."/>
        </authorList>
    </citation>
    <scope>NUCLEOTIDE SEQUENCE [LARGE SCALE GENOMIC DNA]</scope>
    <source>
        <strain evidence="4 5">LZ166</strain>
    </source>
</reference>
<gene>
    <name evidence="4" type="ORF">ABGN05_19910</name>
</gene>
<dbReference type="InterPro" id="IPR003723">
    <property type="entry name" value="Precorrin-6x_reduct"/>
</dbReference>
<dbReference type="EC" id="1.3.1.106" evidence="4"/>
<dbReference type="EMBL" id="JBDPGJ010000004">
    <property type="protein sequence ID" value="MEX0407928.1"/>
    <property type="molecule type" value="Genomic_DNA"/>
</dbReference>